<evidence type="ECO:0008006" key="10">
    <source>
        <dbReference type="Google" id="ProtNLM"/>
    </source>
</evidence>
<organism evidence="8 9">
    <name type="scientific">Aureobasidium subglaciale (strain EXF-2481)</name>
    <name type="common">Aureobasidium pullulans var. subglaciale</name>
    <dbReference type="NCBI Taxonomy" id="1043005"/>
    <lineage>
        <taxon>Eukaryota</taxon>
        <taxon>Fungi</taxon>
        <taxon>Dikarya</taxon>
        <taxon>Ascomycota</taxon>
        <taxon>Pezizomycotina</taxon>
        <taxon>Dothideomycetes</taxon>
        <taxon>Dothideomycetidae</taxon>
        <taxon>Dothideales</taxon>
        <taxon>Saccotheciaceae</taxon>
        <taxon>Aureobasidium</taxon>
    </lineage>
</organism>
<keyword evidence="4" id="KW-0539">Nucleus</keyword>
<keyword evidence="2" id="KW-0238">DNA-binding</keyword>
<dbReference type="OrthoDB" id="5598268at2759"/>
<keyword evidence="9" id="KW-1185">Reference proteome</keyword>
<reference evidence="8 9" key="1">
    <citation type="journal article" date="2014" name="BMC Genomics">
        <title>Genome sequencing of four Aureobasidium pullulans varieties: biotechnological potential, stress tolerance, and description of new species.</title>
        <authorList>
            <person name="Gostin Ar C."/>
            <person name="Ohm R.A."/>
            <person name="Kogej T."/>
            <person name="Sonjak S."/>
            <person name="Turk M."/>
            <person name="Zajc J."/>
            <person name="Zalar P."/>
            <person name="Grube M."/>
            <person name="Sun H."/>
            <person name="Han J."/>
            <person name="Sharma A."/>
            <person name="Chiniquy J."/>
            <person name="Ngan C.Y."/>
            <person name="Lipzen A."/>
            <person name="Barry K."/>
            <person name="Grigoriev I.V."/>
            <person name="Gunde-Cimerman N."/>
        </authorList>
    </citation>
    <scope>NUCLEOTIDE SEQUENCE [LARGE SCALE GENOMIC DNA]</scope>
    <source>
        <strain evidence="8 9">EXF-2481</strain>
    </source>
</reference>
<evidence type="ECO:0000256" key="3">
    <source>
        <dbReference type="ARBA" id="ARBA00023163"/>
    </source>
</evidence>
<comment type="subcellular location">
    <subcellularLocation>
        <location evidence="1">Nucleus</location>
    </subcellularLocation>
</comment>
<evidence type="ECO:0000313" key="8">
    <source>
        <dbReference type="EMBL" id="KEQ98311.1"/>
    </source>
</evidence>
<feature type="region of interest" description="Disordered" evidence="5">
    <location>
        <begin position="539"/>
        <end position="583"/>
    </location>
</feature>
<dbReference type="GO" id="GO:0006384">
    <property type="term" value="P:transcription initiation at RNA polymerase III promoter"/>
    <property type="evidence" value="ECO:0007669"/>
    <property type="project" value="InterPro"/>
</dbReference>
<dbReference type="GO" id="GO:0000127">
    <property type="term" value="C:transcription factor TFIIIC complex"/>
    <property type="evidence" value="ECO:0007669"/>
    <property type="project" value="InterPro"/>
</dbReference>
<accession>A0A074ZIC6</accession>
<feature type="domain" description="Transcription factor IIIC subunit 5 HTH" evidence="6">
    <location>
        <begin position="229"/>
        <end position="378"/>
    </location>
</feature>
<dbReference type="STRING" id="1043005.A0A074ZIC6"/>
<dbReference type="Pfam" id="PF09734">
    <property type="entry name" value="Tau95"/>
    <property type="match status" value="1"/>
</dbReference>
<sequence length="583" mass="65321">MTDQRPDAPANRHQLADWLNVSSDRVVTVEHPSIIRDIDKGLRSLGGEHHIKHLLAPAGQTLSVGLSLRPHDHLAKKLVSKEMAVQNLLLRVTVPRRTGRKRKRGSNGPFEYHGDREGSSDDGTEEAPMSITLTAEQLRRRLIDNADKYTARPVATIKQTHRFRALPDFQLQAGSQPVMNQIGRGLVNPTCEFFLSLGAGEHHLIRAVSSIKNFHIDMATGRPPNEELIAPPNFTSFEQSLNYLYKQNPGVTHVTDKEGKVKTVNTQAPKRRQVVSVPHDIDKVPTEPPKGLPPIEKQSEALQQCVKNMLELLETRPAVTRRVACNLVDWGNEALFKEATQYVGYSFKSGPFRDTLVKYGLDPRTDPKYRCYQTFSFQLIAKDKVIAAAKKMRDGKNQWIRSDRYKKDEEPSHVFDGKSMTTNGKTWQVCDIKEPIIAGLLATDNLRTEFDFETYGWYYNGTIAKARIIMRDMIGMMLAGHAPDTAAYETVATVPDEVDKTTYQKCYFERDAKNDKVMQLSGEIRNLVKTDIASRVRDKFRGDGEAAGDNTQVGAEDDDAGDGLEDDGDMEGDLDDFGGEPEA</sequence>
<evidence type="ECO:0000256" key="2">
    <source>
        <dbReference type="ARBA" id="ARBA00023125"/>
    </source>
</evidence>
<dbReference type="Pfam" id="PF17682">
    <property type="entry name" value="Tau95_N"/>
    <property type="match status" value="1"/>
</dbReference>
<evidence type="ECO:0000256" key="4">
    <source>
        <dbReference type="ARBA" id="ARBA00023242"/>
    </source>
</evidence>
<evidence type="ECO:0000259" key="7">
    <source>
        <dbReference type="Pfam" id="PF17682"/>
    </source>
</evidence>
<dbReference type="PANTHER" id="PTHR13230">
    <property type="entry name" value="GENERAL TRANSCRIPTION FACTOR IIIC, POLYPEPTIDE 5"/>
    <property type="match status" value="1"/>
</dbReference>
<dbReference type="GeneID" id="25363312"/>
<dbReference type="GO" id="GO:0001003">
    <property type="term" value="F:RNA polymerase III type 2 promoter sequence-specific DNA binding"/>
    <property type="evidence" value="ECO:0007669"/>
    <property type="project" value="TreeGrafter"/>
</dbReference>
<dbReference type="InterPro" id="IPR041499">
    <property type="entry name" value="Tfc1/Sfc1_N"/>
</dbReference>
<dbReference type="InterPro" id="IPR040454">
    <property type="entry name" value="TF_IIIC_Tfc1/Sfc1"/>
</dbReference>
<name>A0A074ZIC6_AURSE</name>
<protein>
    <recommendedName>
        <fullName evidence="10">Transcription factor IIIC subunit 5 HTH domain-containing protein</fullName>
    </recommendedName>
</protein>
<feature type="region of interest" description="Disordered" evidence="5">
    <location>
        <begin position="96"/>
        <end position="127"/>
    </location>
</feature>
<dbReference type="InParanoid" id="A0A074ZIC6"/>
<feature type="domain" description="Transcription factor IIIC subunit Tfc1/Sfc1 triple barrel" evidence="7">
    <location>
        <begin position="27"/>
        <end position="171"/>
    </location>
</feature>
<evidence type="ECO:0000313" key="9">
    <source>
        <dbReference type="Proteomes" id="UP000030641"/>
    </source>
</evidence>
<dbReference type="Proteomes" id="UP000030641">
    <property type="component" value="Unassembled WGS sequence"/>
</dbReference>
<dbReference type="GO" id="GO:0005634">
    <property type="term" value="C:nucleus"/>
    <property type="evidence" value="ECO:0007669"/>
    <property type="project" value="UniProtKB-SubCell"/>
</dbReference>
<feature type="compositionally biased region" description="Acidic residues" evidence="5">
    <location>
        <begin position="555"/>
        <end position="583"/>
    </location>
</feature>
<dbReference type="InterPro" id="IPR019136">
    <property type="entry name" value="TF_IIIC_su-5_HTH"/>
</dbReference>
<dbReference type="EMBL" id="KL584752">
    <property type="protein sequence ID" value="KEQ98311.1"/>
    <property type="molecule type" value="Genomic_DNA"/>
</dbReference>
<dbReference type="FunCoup" id="A0A074ZIC6">
    <property type="interactions" value="36"/>
</dbReference>
<dbReference type="Gene3D" id="3.30.200.160">
    <property type="entry name" value="TFIIIC, subcomplex tauA, subunit Sfc1, barrel domain"/>
    <property type="match status" value="1"/>
</dbReference>
<dbReference type="InterPro" id="IPR042536">
    <property type="entry name" value="TFIIIC_tauA_Sfc1"/>
</dbReference>
<keyword evidence="3" id="KW-0804">Transcription</keyword>
<evidence type="ECO:0000259" key="6">
    <source>
        <dbReference type="Pfam" id="PF09734"/>
    </source>
</evidence>
<dbReference type="OMA" id="PPEYFVR"/>
<dbReference type="GO" id="GO:0001002">
    <property type="term" value="F:RNA polymerase III type 1 promoter sequence-specific DNA binding"/>
    <property type="evidence" value="ECO:0007669"/>
    <property type="project" value="TreeGrafter"/>
</dbReference>
<dbReference type="AlphaFoldDB" id="A0A074ZIC6"/>
<evidence type="ECO:0000256" key="5">
    <source>
        <dbReference type="SAM" id="MobiDB-lite"/>
    </source>
</evidence>
<dbReference type="HOGENOM" id="CLU_016809_3_1_1"/>
<dbReference type="PANTHER" id="PTHR13230:SF5">
    <property type="entry name" value="GENERAL TRANSCRIPTION FACTOR 3C POLYPEPTIDE 5"/>
    <property type="match status" value="1"/>
</dbReference>
<gene>
    <name evidence="8" type="ORF">AUEXF2481DRAFT_26694</name>
</gene>
<evidence type="ECO:0000256" key="1">
    <source>
        <dbReference type="ARBA" id="ARBA00004123"/>
    </source>
</evidence>
<proteinExistence type="predicted"/>
<dbReference type="RefSeq" id="XP_013346727.1">
    <property type="nucleotide sequence ID" value="XM_013491273.1"/>
</dbReference>